<feature type="compositionally biased region" description="Low complexity" evidence="4">
    <location>
        <begin position="118"/>
        <end position="130"/>
    </location>
</feature>
<dbReference type="SUPFAM" id="SSF48403">
    <property type="entry name" value="Ankyrin repeat"/>
    <property type="match status" value="1"/>
</dbReference>
<sequence length="455" mass="49348">MSNPYVDYQFLSPTGLHLAIPSAPPPQQERAFQPRLLAPRPETPIPPPQIPPHHPAQQARQIQERQAALSNQLAIARAEQAYIATYRPRQAEPVYHSITGQQNTTPQRGAAYILYPTPQQQQPQPDTQLQENPPSVSQNEAVLSVAESDNGAHDASEAEQPPGQVLAPLSQAVTPLQLPAVRPNLLLGPYDTYEEARTAAMEYAIAQGYMLIQIGRARAKAPGGDYVPGAPIVRVDLTCDRGGTCKNAGTGKRKRPTHKLGCPTRLKLLCRKRDGSRWFIDPQCEAHNHDLAPGNMESIAAYRRWRRGQTSIKPKGTHKERCQRLPEPEPKPQPAAPPPRSHNAAPLPAATSDPPAAPAATTSPLHTAARRGQLKIVEILLSKGADVNAHDSAGRTPLHCAIEGAHMETVKLIVDRGADVARGDRTGLSPLHMAVEKGLEDAVVLLIERGADPNK</sequence>
<feature type="compositionally biased region" description="Low complexity" evidence="4">
    <location>
        <begin position="344"/>
        <end position="366"/>
    </location>
</feature>
<evidence type="ECO:0000256" key="4">
    <source>
        <dbReference type="SAM" id="MobiDB-lite"/>
    </source>
</evidence>
<dbReference type="PANTHER" id="PTHR24171:SF9">
    <property type="entry name" value="ANKYRIN REPEAT DOMAIN-CONTAINING PROTEIN 39"/>
    <property type="match status" value="1"/>
</dbReference>
<name>A0AAN6ULL2_9PEZI</name>
<proteinExistence type="predicted"/>
<evidence type="ECO:0000256" key="2">
    <source>
        <dbReference type="ARBA" id="ARBA00023043"/>
    </source>
</evidence>
<dbReference type="InterPro" id="IPR002110">
    <property type="entry name" value="Ankyrin_rpt"/>
</dbReference>
<dbReference type="EMBL" id="MU853410">
    <property type="protein sequence ID" value="KAK4133966.1"/>
    <property type="molecule type" value="Genomic_DNA"/>
</dbReference>
<reference evidence="5" key="1">
    <citation type="journal article" date="2023" name="Mol. Phylogenet. Evol.">
        <title>Genome-scale phylogeny and comparative genomics of the fungal order Sordariales.</title>
        <authorList>
            <person name="Hensen N."/>
            <person name="Bonometti L."/>
            <person name="Westerberg I."/>
            <person name="Brannstrom I.O."/>
            <person name="Guillou S."/>
            <person name="Cros-Aarteil S."/>
            <person name="Calhoun S."/>
            <person name="Haridas S."/>
            <person name="Kuo A."/>
            <person name="Mondo S."/>
            <person name="Pangilinan J."/>
            <person name="Riley R."/>
            <person name="LaButti K."/>
            <person name="Andreopoulos B."/>
            <person name="Lipzen A."/>
            <person name="Chen C."/>
            <person name="Yan M."/>
            <person name="Daum C."/>
            <person name="Ng V."/>
            <person name="Clum A."/>
            <person name="Steindorff A."/>
            <person name="Ohm R.A."/>
            <person name="Martin F."/>
            <person name="Silar P."/>
            <person name="Natvig D.O."/>
            <person name="Lalanne C."/>
            <person name="Gautier V."/>
            <person name="Ament-Velasquez S.L."/>
            <person name="Kruys A."/>
            <person name="Hutchinson M.I."/>
            <person name="Powell A.J."/>
            <person name="Barry K."/>
            <person name="Miller A.N."/>
            <person name="Grigoriev I.V."/>
            <person name="Debuchy R."/>
            <person name="Gladieux P."/>
            <person name="Hiltunen Thoren M."/>
            <person name="Johannesson H."/>
        </authorList>
    </citation>
    <scope>NUCLEOTIDE SEQUENCE</scope>
    <source>
        <strain evidence="5">CBS 123565</strain>
    </source>
</reference>
<evidence type="ECO:0000256" key="3">
    <source>
        <dbReference type="PROSITE-ProRule" id="PRU00023"/>
    </source>
</evidence>
<evidence type="ECO:0000256" key="1">
    <source>
        <dbReference type="ARBA" id="ARBA00022737"/>
    </source>
</evidence>
<dbReference type="PROSITE" id="PS50088">
    <property type="entry name" value="ANK_REPEAT"/>
    <property type="match status" value="3"/>
</dbReference>
<organism evidence="5 6">
    <name type="scientific">Trichocladium antarcticum</name>
    <dbReference type="NCBI Taxonomy" id="1450529"/>
    <lineage>
        <taxon>Eukaryota</taxon>
        <taxon>Fungi</taxon>
        <taxon>Dikarya</taxon>
        <taxon>Ascomycota</taxon>
        <taxon>Pezizomycotina</taxon>
        <taxon>Sordariomycetes</taxon>
        <taxon>Sordariomycetidae</taxon>
        <taxon>Sordariales</taxon>
        <taxon>Chaetomiaceae</taxon>
        <taxon>Trichocladium</taxon>
    </lineage>
</organism>
<evidence type="ECO:0000313" key="5">
    <source>
        <dbReference type="EMBL" id="KAK4133966.1"/>
    </source>
</evidence>
<keyword evidence="6" id="KW-1185">Reference proteome</keyword>
<feature type="compositionally biased region" description="Basic and acidic residues" evidence="4">
    <location>
        <begin position="317"/>
        <end position="330"/>
    </location>
</feature>
<feature type="repeat" description="ANK" evidence="3">
    <location>
        <begin position="360"/>
        <end position="392"/>
    </location>
</feature>
<feature type="compositionally biased region" description="Polar residues" evidence="4">
    <location>
        <begin position="131"/>
        <end position="141"/>
    </location>
</feature>
<dbReference type="Gene3D" id="1.25.40.20">
    <property type="entry name" value="Ankyrin repeat-containing domain"/>
    <property type="match status" value="1"/>
</dbReference>
<keyword evidence="1" id="KW-0677">Repeat</keyword>
<gene>
    <name evidence="5" type="ORF">BT67DRAFT_403851</name>
</gene>
<feature type="repeat" description="ANK" evidence="3">
    <location>
        <begin position="393"/>
        <end position="425"/>
    </location>
</feature>
<keyword evidence="2 3" id="KW-0040">ANK repeat</keyword>
<dbReference type="PRINTS" id="PR01415">
    <property type="entry name" value="ANKYRIN"/>
</dbReference>
<dbReference type="PROSITE" id="PS50297">
    <property type="entry name" value="ANK_REP_REGION"/>
    <property type="match status" value="3"/>
</dbReference>
<feature type="compositionally biased region" description="Pro residues" evidence="4">
    <location>
        <begin position="331"/>
        <end position="340"/>
    </location>
</feature>
<evidence type="ECO:0000313" key="6">
    <source>
        <dbReference type="Proteomes" id="UP001304895"/>
    </source>
</evidence>
<dbReference type="SMART" id="SM00248">
    <property type="entry name" value="ANK"/>
    <property type="match status" value="3"/>
</dbReference>
<accession>A0AAN6ULL2</accession>
<dbReference type="AlphaFoldDB" id="A0AAN6ULL2"/>
<comment type="caution">
    <text evidence="5">The sequence shown here is derived from an EMBL/GenBank/DDBJ whole genome shotgun (WGS) entry which is preliminary data.</text>
</comment>
<reference evidence="5" key="2">
    <citation type="submission" date="2023-05" db="EMBL/GenBank/DDBJ databases">
        <authorList>
            <consortium name="Lawrence Berkeley National Laboratory"/>
            <person name="Steindorff A."/>
            <person name="Hensen N."/>
            <person name="Bonometti L."/>
            <person name="Westerberg I."/>
            <person name="Brannstrom I.O."/>
            <person name="Guillou S."/>
            <person name="Cros-Aarteil S."/>
            <person name="Calhoun S."/>
            <person name="Haridas S."/>
            <person name="Kuo A."/>
            <person name="Mondo S."/>
            <person name="Pangilinan J."/>
            <person name="Riley R."/>
            <person name="Labutti K."/>
            <person name="Andreopoulos B."/>
            <person name="Lipzen A."/>
            <person name="Chen C."/>
            <person name="Yanf M."/>
            <person name="Daum C."/>
            <person name="Ng V."/>
            <person name="Clum A."/>
            <person name="Ohm R."/>
            <person name="Martin F."/>
            <person name="Silar P."/>
            <person name="Natvig D."/>
            <person name="Lalanne C."/>
            <person name="Gautier V."/>
            <person name="Ament-Velasquez S.L."/>
            <person name="Kruys A."/>
            <person name="Hutchinson M.I."/>
            <person name="Powell A.J."/>
            <person name="Barry K."/>
            <person name="Miller A.N."/>
            <person name="Grigoriev I.V."/>
            <person name="Debuchy R."/>
            <person name="Gladieux P."/>
            <person name="Thoren M.H."/>
            <person name="Johannesson H."/>
        </authorList>
    </citation>
    <scope>NUCLEOTIDE SEQUENCE</scope>
    <source>
        <strain evidence="5">CBS 123565</strain>
    </source>
</reference>
<feature type="region of interest" description="Disordered" evidence="4">
    <location>
        <begin position="21"/>
        <end position="56"/>
    </location>
</feature>
<dbReference type="InterPro" id="IPR036770">
    <property type="entry name" value="Ankyrin_rpt-contain_sf"/>
</dbReference>
<dbReference type="PANTHER" id="PTHR24171">
    <property type="entry name" value="ANKYRIN REPEAT DOMAIN-CONTAINING PROTEIN 39-RELATED"/>
    <property type="match status" value="1"/>
</dbReference>
<feature type="repeat" description="ANK" evidence="3">
    <location>
        <begin position="426"/>
        <end position="455"/>
    </location>
</feature>
<feature type="region of interest" description="Disordered" evidence="4">
    <location>
        <begin position="307"/>
        <end position="366"/>
    </location>
</feature>
<feature type="region of interest" description="Disordered" evidence="4">
    <location>
        <begin position="118"/>
        <end position="161"/>
    </location>
</feature>
<dbReference type="Pfam" id="PF12796">
    <property type="entry name" value="Ank_2"/>
    <property type="match status" value="1"/>
</dbReference>
<dbReference type="Proteomes" id="UP001304895">
    <property type="component" value="Unassembled WGS sequence"/>
</dbReference>
<protein>
    <submittedName>
        <fullName evidence="5">Uncharacterized protein</fullName>
    </submittedName>
</protein>
<feature type="compositionally biased region" description="Pro residues" evidence="4">
    <location>
        <begin position="41"/>
        <end position="54"/>
    </location>
</feature>